<evidence type="ECO:0000256" key="1">
    <source>
        <dbReference type="SAM" id="Phobius"/>
    </source>
</evidence>
<evidence type="ECO:0000313" key="3">
    <source>
        <dbReference type="Proteomes" id="UP000578697"/>
    </source>
</evidence>
<name>A0A840SKB6_9SPIR</name>
<accession>A0A840SKB6</accession>
<keyword evidence="3" id="KW-1185">Reference proteome</keyword>
<dbReference type="EMBL" id="JACHFR010000004">
    <property type="protein sequence ID" value="MBB5219791.1"/>
    <property type="molecule type" value="Genomic_DNA"/>
</dbReference>
<comment type="caution">
    <text evidence="2">The sequence shown here is derived from an EMBL/GenBank/DDBJ whole genome shotgun (WGS) entry which is preliminary data.</text>
</comment>
<sequence>MQESGIKKARTVLAFLLFTAIISSVFFESTELHHDCSGEDCKICLTLQISRQNINLLLLFFMLSVKTVFTLVLYFKSIFYFKKNYLKKLTLISQKIRLND</sequence>
<gene>
    <name evidence="2" type="ORF">HNP77_002180</name>
</gene>
<organism evidence="2 3">
    <name type="scientific">Treponema rectale</name>
    <dbReference type="NCBI Taxonomy" id="744512"/>
    <lineage>
        <taxon>Bacteria</taxon>
        <taxon>Pseudomonadati</taxon>
        <taxon>Spirochaetota</taxon>
        <taxon>Spirochaetia</taxon>
        <taxon>Spirochaetales</taxon>
        <taxon>Treponemataceae</taxon>
        <taxon>Treponema</taxon>
    </lineage>
</organism>
<feature type="transmembrane region" description="Helical" evidence="1">
    <location>
        <begin position="56"/>
        <end position="75"/>
    </location>
</feature>
<reference evidence="2 3" key="1">
    <citation type="submission" date="2020-08" db="EMBL/GenBank/DDBJ databases">
        <title>Genomic Encyclopedia of Type Strains, Phase IV (KMG-IV): sequencing the most valuable type-strain genomes for metagenomic binning, comparative biology and taxonomic classification.</title>
        <authorList>
            <person name="Goeker M."/>
        </authorList>
    </citation>
    <scope>NUCLEOTIDE SEQUENCE [LARGE SCALE GENOMIC DNA]</scope>
    <source>
        <strain evidence="2 3">DSM 103679</strain>
    </source>
</reference>
<keyword evidence="1" id="KW-0812">Transmembrane</keyword>
<keyword evidence="1" id="KW-1133">Transmembrane helix</keyword>
<dbReference type="AlphaFoldDB" id="A0A840SKB6"/>
<evidence type="ECO:0000313" key="2">
    <source>
        <dbReference type="EMBL" id="MBB5219791.1"/>
    </source>
</evidence>
<proteinExistence type="predicted"/>
<protein>
    <submittedName>
        <fullName evidence="2">Uncharacterized protein</fullName>
    </submittedName>
</protein>
<dbReference type="Proteomes" id="UP000578697">
    <property type="component" value="Unassembled WGS sequence"/>
</dbReference>
<keyword evidence="1" id="KW-0472">Membrane</keyword>